<dbReference type="Pfam" id="PF13443">
    <property type="entry name" value="HTH_26"/>
    <property type="match status" value="1"/>
</dbReference>
<dbReference type="GO" id="GO:0003677">
    <property type="term" value="F:DNA binding"/>
    <property type="evidence" value="ECO:0007669"/>
    <property type="project" value="InterPro"/>
</dbReference>
<dbReference type="PROSITE" id="PS50943">
    <property type="entry name" value="HTH_CROC1"/>
    <property type="match status" value="1"/>
</dbReference>
<protein>
    <submittedName>
        <fullName evidence="2">XRE family transcriptional regulator</fullName>
    </submittedName>
</protein>
<sequence length="65" mass="7393">MKINLQILNILLAKKCISGYELMRHAGLQEHTYARIKNGFENLRPTTVGKIAKALNVDVEEILQE</sequence>
<evidence type="ECO:0000313" key="3">
    <source>
        <dbReference type="Proteomes" id="UP000289216"/>
    </source>
</evidence>
<dbReference type="InterPro" id="IPR010982">
    <property type="entry name" value="Lambda_DNA-bd_dom_sf"/>
</dbReference>
<evidence type="ECO:0000259" key="1">
    <source>
        <dbReference type="PROSITE" id="PS50943"/>
    </source>
</evidence>
<dbReference type="Gene3D" id="1.10.260.40">
    <property type="entry name" value="lambda repressor-like DNA-binding domains"/>
    <property type="match status" value="1"/>
</dbReference>
<dbReference type="Proteomes" id="UP000289216">
    <property type="component" value="Unassembled WGS sequence"/>
</dbReference>
<dbReference type="RefSeq" id="WP_129491069.1">
    <property type="nucleotide sequence ID" value="NZ_SBAP01000012.1"/>
</dbReference>
<name>A0A4Q2L0G3_9FUSO</name>
<accession>A0A4Q2L0G3</accession>
<comment type="caution">
    <text evidence="2">The sequence shown here is derived from an EMBL/GenBank/DDBJ whole genome shotgun (WGS) entry which is preliminary data.</text>
</comment>
<dbReference type="EMBL" id="SBAP01000012">
    <property type="protein sequence ID" value="RXZ69823.1"/>
    <property type="molecule type" value="Genomic_DNA"/>
</dbReference>
<dbReference type="AlphaFoldDB" id="A0A4Q2L0G3"/>
<proteinExistence type="predicted"/>
<dbReference type="SUPFAM" id="SSF47413">
    <property type="entry name" value="lambda repressor-like DNA-binding domains"/>
    <property type="match status" value="1"/>
</dbReference>
<dbReference type="InterPro" id="IPR001387">
    <property type="entry name" value="Cro/C1-type_HTH"/>
</dbReference>
<dbReference type="CDD" id="cd00093">
    <property type="entry name" value="HTH_XRE"/>
    <property type="match status" value="1"/>
</dbReference>
<gene>
    <name evidence="2" type="ORF">EPT53_05910</name>
</gene>
<evidence type="ECO:0000313" key="2">
    <source>
        <dbReference type="EMBL" id="RXZ69823.1"/>
    </source>
</evidence>
<feature type="domain" description="HTH cro/C1-type" evidence="1">
    <location>
        <begin position="26"/>
        <end position="62"/>
    </location>
</feature>
<reference evidence="2 3" key="1">
    <citation type="submission" date="2019-01" db="EMBL/GenBank/DDBJ databases">
        <title>Fusobacterium necrophorum Isolated From the Uterus of Dairy Cows.</title>
        <authorList>
            <person name="Francis A.M."/>
        </authorList>
    </citation>
    <scope>NUCLEOTIDE SEQUENCE [LARGE SCALE GENOMIC DNA]</scope>
    <source>
        <strain evidence="2 3">KG35</strain>
    </source>
</reference>
<organism evidence="2 3">
    <name type="scientific">Fusobacterium necrophorum</name>
    <dbReference type="NCBI Taxonomy" id="859"/>
    <lineage>
        <taxon>Bacteria</taxon>
        <taxon>Fusobacteriati</taxon>
        <taxon>Fusobacteriota</taxon>
        <taxon>Fusobacteriia</taxon>
        <taxon>Fusobacteriales</taxon>
        <taxon>Fusobacteriaceae</taxon>
        <taxon>Fusobacterium</taxon>
    </lineage>
</organism>